<evidence type="ECO:0000313" key="2">
    <source>
        <dbReference type="EMBL" id="OMO74084.1"/>
    </source>
</evidence>
<dbReference type="InterPro" id="IPR044678">
    <property type="entry name" value="COR27/28"/>
</dbReference>
<gene>
    <name evidence="2" type="ORF">CCACVL1_16963</name>
</gene>
<feature type="compositionally biased region" description="Polar residues" evidence="1">
    <location>
        <begin position="14"/>
        <end position="38"/>
    </location>
</feature>
<dbReference type="GO" id="GO:0042752">
    <property type="term" value="P:regulation of circadian rhythm"/>
    <property type="evidence" value="ECO:0007669"/>
    <property type="project" value="InterPro"/>
</dbReference>
<dbReference type="GO" id="GO:0009409">
    <property type="term" value="P:response to cold"/>
    <property type="evidence" value="ECO:0007669"/>
    <property type="project" value="InterPro"/>
</dbReference>
<protein>
    <recommendedName>
        <fullName evidence="4">Cold regulated protein 27</fullName>
    </recommendedName>
</protein>
<reference evidence="2 3" key="1">
    <citation type="submission" date="2013-09" db="EMBL/GenBank/DDBJ databases">
        <title>Corchorus capsularis genome sequencing.</title>
        <authorList>
            <person name="Alam M."/>
            <person name="Haque M.S."/>
            <person name="Islam M.S."/>
            <person name="Emdad E.M."/>
            <person name="Islam M.M."/>
            <person name="Ahmed B."/>
            <person name="Halim A."/>
            <person name="Hossen Q.M.M."/>
            <person name="Hossain M.Z."/>
            <person name="Ahmed R."/>
            <person name="Khan M.M."/>
            <person name="Islam R."/>
            <person name="Rashid M.M."/>
            <person name="Khan S.A."/>
            <person name="Rahman M.S."/>
            <person name="Alam M."/>
        </authorList>
    </citation>
    <scope>NUCLEOTIDE SEQUENCE [LARGE SCALE GENOMIC DNA]</scope>
    <source>
        <strain evidence="3">cv. CVL-1</strain>
        <tissue evidence="2">Whole seedling</tissue>
    </source>
</reference>
<feature type="region of interest" description="Disordered" evidence="1">
    <location>
        <begin position="1"/>
        <end position="47"/>
    </location>
</feature>
<evidence type="ECO:0008006" key="4">
    <source>
        <dbReference type="Google" id="ProtNLM"/>
    </source>
</evidence>
<sequence>MGDNLRWNFPFPSPSSDPQACSTELTPTNSDSSASGVTIESFRDPTANARQDQTMVWTNEKHSLYLDFLEASFVKQLHCSMSLRGCHREEEILGPRTTQQLPAKGHNSSHQFSVPQDGCCHKINYESNDPLLDSTADSNDILGSPLLHHSASAGKSSSKAVPILRETSVLNNGIYLRSNANFSCKSARIPEQHPILHSCNQTFSGCTIEVSDQNFVDEDHREKTSCVSGAKRLKMMATVDASSNSHVVPLGESHSVEDSMGSDASVKRGKKKLLSEHHESFPCQKSNVHYFLRES</sequence>
<dbReference type="STRING" id="210143.A0A1R3HV00"/>
<evidence type="ECO:0000313" key="3">
    <source>
        <dbReference type="Proteomes" id="UP000188268"/>
    </source>
</evidence>
<dbReference type="Proteomes" id="UP000188268">
    <property type="component" value="Unassembled WGS sequence"/>
</dbReference>
<dbReference type="AlphaFoldDB" id="A0A1R3HV00"/>
<dbReference type="PANTHER" id="PTHR33676">
    <property type="entry name" value="COLD REGULATED PROTEIN 27"/>
    <property type="match status" value="1"/>
</dbReference>
<accession>A0A1R3HV00</accession>
<organism evidence="2 3">
    <name type="scientific">Corchorus capsularis</name>
    <name type="common">Jute</name>
    <dbReference type="NCBI Taxonomy" id="210143"/>
    <lineage>
        <taxon>Eukaryota</taxon>
        <taxon>Viridiplantae</taxon>
        <taxon>Streptophyta</taxon>
        <taxon>Embryophyta</taxon>
        <taxon>Tracheophyta</taxon>
        <taxon>Spermatophyta</taxon>
        <taxon>Magnoliopsida</taxon>
        <taxon>eudicotyledons</taxon>
        <taxon>Gunneridae</taxon>
        <taxon>Pentapetalae</taxon>
        <taxon>rosids</taxon>
        <taxon>malvids</taxon>
        <taxon>Malvales</taxon>
        <taxon>Malvaceae</taxon>
        <taxon>Grewioideae</taxon>
        <taxon>Apeibeae</taxon>
        <taxon>Corchorus</taxon>
    </lineage>
</organism>
<dbReference type="EMBL" id="AWWV01011139">
    <property type="protein sequence ID" value="OMO74084.1"/>
    <property type="molecule type" value="Genomic_DNA"/>
</dbReference>
<evidence type="ECO:0000256" key="1">
    <source>
        <dbReference type="SAM" id="MobiDB-lite"/>
    </source>
</evidence>
<comment type="caution">
    <text evidence="2">The sequence shown here is derived from an EMBL/GenBank/DDBJ whole genome shotgun (WGS) entry which is preliminary data.</text>
</comment>
<dbReference type="OMA" id="LPAKGHN"/>
<dbReference type="PANTHER" id="PTHR33676:SF17">
    <property type="entry name" value="COLD-REGULATED PROTEIN 28"/>
    <property type="match status" value="1"/>
</dbReference>
<name>A0A1R3HV00_COCAP</name>
<dbReference type="OrthoDB" id="1104553at2759"/>
<proteinExistence type="predicted"/>
<keyword evidence="3" id="KW-1185">Reference proteome</keyword>
<dbReference type="Gramene" id="OMO74084">
    <property type="protein sequence ID" value="OMO74084"/>
    <property type="gene ID" value="CCACVL1_16963"/>
</dbReference>